<feature type="domain" description="Peptidase M20 dimerisation" evidence="3">
    <location>
        <begin position="197"/>
        <end position="307"/>
    </location>
</feature>
<name>A0A1G1VRE1_9BACT</name>
<dbReference type="GO" id="GO:0016787">
    <property type="term" value="F:hydrolase activity"/>
    <property type="evidence" value="ECO:0007669"/>
    <property type="project" value="UniProtKB-KW"/>
</dbReference>
<evidence type="ECO:0000313" key="5">
    <source>
        <dbReference type="Proteomes" id="UP000179233"/>
    </source>
</evidence>
<dbReference type="Gene3D" id="3.40.630.10">
    <property type="entry name" value="Zn peptidases"/>
    <property type="match status" value="1"/>
</dbReference>
<dbReference type="Pfam" id="PF07687">
    <property type="entry name" value="M20_dimer"/>
    <property type="match status" value="1"/>
</dbReference>
<dbReference type="EMBL" id="MHCJ01000006">
    <property type="protein sequence ID" value="OGY17797.1"/>
    <property type="molecule type" value="Genomic_DNA"/>
</dbReference>
<dbReference type="PANTHER" id="PTHR43808">
    <property type="entry name" value="ACETYLORNITHINE DEACETYLASE"/>
    <property type="match status" value="1"/>
</dbReference>
<comment type="caution">
    <text evidence="4">The sequence shown here is derived from an EMBL/GenBank/DDBJ whole genome shotgun (WGS) entry which is preliminary data.</text>
</comment>
<dbReference type="InterPro" id="IPR050072">
    <property type="entry name" value="Peptidase_M20A"/>
</dbReference>
<evidence type="ECO:0000313" key="4">
    <source>
        <dbReference type="EMBL" id="OGY17797.1"/>
    </source>
</evidence>
<sequence>MASSRLWQRISSAVTKNFPEQTSFASVLVREKSENPYTPDQSSAKVPIELGVAELIVKRLQSFGLQSRKIGMTKKRPNVLCYVGSRRFRKSLILNGNMDTTPAGEGYTLDPHSGAIRDGRLYGVGAADMKGTLSAYVYAVKALIDSGVVLDGRLILEFVVDEEPGGCSEFGTAYLLKQGIRAKAAIIGKPGTSKIAIGNRGGYRFRLTTFGEAIHTGIRAWERKEAGRNAILDMAKAIVSLENLEIPYKPARAFIGRSPVFTFPTKISGGLSINSVPDKCVAYGDVRLMPGNSDKQVKIWIREKLTSIPGLRYELSDLLFVPSVEIDRKEEVVEVLAKHVREVFGFSPKIEGSGPWCDAWMLVTNDIPTVSGFGPDGAGYHGVNEWIDLESLRKVTEIYARVIVDYLGTRSKV</sequence>
<organism evidence="4 5">
    <name type="scientific">Candidatus Chisholmbacteria bacterium RIFCSPHIGHO2_01_FULL_52_32</name>
    <dbReference type="NCBI Taxonomy" id="1797591"/>
    <lineage>
        <taxon>Bacteria</taxon>
        <taxon>Candidatus Chisholmiibacteriota</taxon>
    </lineage>
</organism>
<dbReference type="SUPFAM" id="SSF53187">
    <property type="entry name" value="Zn-dependent exopeptidases"/>
    <property type="match status" value="1"/>
</dbReference>
<evidence type="ECO:0000256" key="1">
    <source>
        <dbReference type="ARBA" id="ARBA00022723"/>
    </source>
</evidence>
<dbReference type="InterPro" id="IPR002933">
    <property type="entry name" value="Peptidase_M20"/>
</dbReference>
<dbReference type="SUPFAM" id="SSF55031">
    <property type="entry name" value="Bacterial exopeptidase dimerisation domain"/>
    <property type="match status" value="1"/>
</dbReference>
<evidence type="ECO:0000256" key="2">
    <source>
        <dbReference type="ARBA" id="ARBA00022801"/>
    </source>
</evidence>
<keyword evidence="1" id="KW-0479">Metal-binding</keyword>
<accession>A0A1G1VRE1</accession>
<dbReference type="GO" id="GO:0046872">
    <property type="term" value="F:metal ion binding"/>
    <property type="evidence" value="ECO:0007669"/>
    <property type="project" value="UniProtKB-KW"/>
</dbReference>
<dbReference type="AlphaFoldDB" id="A0A1G1VRE1"/>
<dbReference type="InterPro" id="IPR036264">
    <property type="entry name" value="Bact_exopeptidase_dim_dom"/>
</dbReference>
<dbReference type="Proteomes" id="UP000179233">
    <property type="component" value="Unassembled WGS sequence"/>
</dbReference>
<dbReference type="Gene3D" id="3.30.70.360">
    <property type="match status" value="1"/>
</dbReference>
<keyword evidence="2" id="KW-0378">Hydrolase</keyword>
<protein>
    <recommendedName>
        <fullName evidence="3">Peptidase M20 dimerisation domain-containing protein</fullName>
    </recommendedName>
</protein>
<reference evidence="4 5" key="1">
    <citation type="journal article" date="2016" name="Nat. Commun.">
        <title>Thousands of microbial genomes shed light on interconnected biogeochemical processes in an aquifer system.</title>
        <authorList>
            <person name="Anantharaman K."/>
            <person name="Brown C.T."/>
            <person name="Hug L.A."/>
            <person name="Sharon I."/>
            <person name="Castelle C.J."/>
            <person name="Probst A.J."/>
            <person name="Thomas B.C."/>
            <person name="Singh A."/>
            <person name="Wilkins M.J."/>
            <person name="Karaoz U."/>
            <person name="Brodie E.L."/>
            <person name="Williams K.H."/>
            <person name="Hubbard S.S."/>
            <person name="Banfield J.F."/>
        </authorList>
    </citation>
    <scope>NUCLEOTIDE SEQUENCE [LARGE SCALE GENOMIC DNA]</scope>
</reference>
<dbReference type="Pfam" id="PF01546">
    <property type="entry name" value="Peptidase_M20"/>
    <property type="match status" value="1"/>
</dbReference>
<proteinExistence type="predicted"/>
<gene>
    <name evidence="4" type="ORF">A2786_00540</name>
</gene>
<evidence type="ECO:0000259" key="3">
    <source>
        <dbReference type="Pfam" id="PF07687"/>
    </source>
</evidence>
<dbReference type="InterPro" id="IPR011650">
    <property type="entry name" value="Peptidase_M20_dimer"/>
</dbReference>